<sequence length="131" mass="14840">MLWANFPVPQIFKYEKFNAALPDDYFEQCNSPEMVELMQLRSVVEGTFKFLCENGYIHYEADHQTHFRDVRLTEKSLLVLNMELESLEGKETIGDNIIKAVKSGTPAVIIGTVTNLFTTAITLMANFVNGS</sequence>
<dbReference type="AlphaFoldDB" id="A0A1H9F1B9"/>
<proteinExistence type="predicted"/>
<accession>A0A1H9F1B9</accession>
<evidence type="ECO:0000313" key="1">
    <source>
        <dbReference type="EMBL" id="SEQ31774.1"/>
    </source>
</evidence>
<evidence type="ECO:0000313" key="2">
    <source>
        <dbReference type="Proteomes" id="UP000242515"/>
    </source>
</evidence>
<dbReference type="Proteomes" id="UP000242515">
    <property type="component" value="Unassembled WGS sequence"/>
</dbReference>
<dbReference type="EMBL" id="FOGC01000002">
    <property type="protein sequence ID" value="SEQ31774.1"/>
    <property type="molecule type" value="Genomic_DNA"/>
</dbReference>
<organism evidence="1 2">
    <name type="scientific">Rosenbergiella nectarea</name>
    <dbReference type="NCBI Taxonomy" id="988801"/>
    <lineage>
        <taxon>Bacteria</taxon>
        <taxon>Pseudomonadati</taxon>
        <taxon>Pseudomonadota</taxon>
        <taxon>Gammaproteobacteria</taxon>
        <taxon>Enterobacterales</taxon>
        <taxon>Erwiniaceae</taxon>
        <taxon>Rosenbergiella</taxon>
    </lineage>
</organism>
<gene>
    <name evidence="1" type="ORF">SAMN05216522_102131</name>
</gene>
<reference evidence="2" key="1">
    <citation type="submission" date="2016-10" db="EMBL/GenBank/DDBJ databases">
        <authorList>
            <person name="Varghese N."/>
            <person name="Submissions S."/>
        </authorList>
    </citation>
    <scope>NUCLEOTIDE SEQUENCE [LARGE SCALE GENOMIC DNA]</scope>
    <source>
        <strain evidence="2">8N4</strain>
    </source>
</reference>
<protein>
    <submittedName>
        <fullName evidence="1">Uncharacterized protein</fullName>
    </submittedName>
</protein>
<name>A0A1H9F1B9_9GAMM</name>
<keyword evidence="2" id="KW-1185">Reference proteome</keyword>